<dbReference type="CDD" id="cd14014">
    <property type="entry name" value="STKc_PknB_like"/>
    <property type="match status" value="1"/>
</dbReference>
<evidence type="ECO:0000259" key="2">
    <source>
        <dbReference type="PROSITE" id="PS50011"/>
    </source>
</evidence>
<dbReference type="SUPFAM" id="SSF52540">
    <property type="entry name" value="P-loop containing nucleoside triphosphate hydrolases"/>
    <property type="match status" value="1"/>
</dbReference>
<gene>
    <name evidence="3" type="ORF">CAP_2759</name>
</gene>
<dbReference type="AlphaFoldDB" id="A0A017THZ1"/>
<keyword evidence="4" id="KW-1185">Reference proteome</keyword>
<dbReference type="GO" id="GO:0043531">
    <property type="term" value="F:ADP binding"/>
    <property type="evidence" value="ECO:0007669"/>
    <property type="project" value="InterPro"/>
</dbReference>
<dbReference type="InterPro" id="IPR027417">
    <property type="entry name" value="P-loop_NTPase"/>
</dbReference>
<dbReference type="GO" id="GO:0005524">
    <property type="term" value="F:ATP binding"/>
    <property type="evidence" value="ECO:0007669"/>
    <property type="project" value="InterPro"/>
</dbReference>
<dbReference type="Gene3D" id="1.10.510.10">
    <property type="entry name" value="Transferase(Phosphotransferase) domain 1"/>
    <property type="match status" value="1"/>
</dbReference>
<dbReference type="SMART" id="SM00220">
    <property type="entry name" value="S_TKc"/>
    <property type="match status" value="1"/>
</dbReference>
<protein>
    <recommendedName>
        <fullName evidence="2">Protein kinase domain-containing protein</fullName>
    </recommendedName>
</protein>
<name>A0A017THZ1_9BACT</name>
<dbReference type="InterPro" id="IPR000719">
    <property type="entry name" value="Prot_kinase_dom"/>
</dbReference>
<dbReference type="InterPro" id="IPR011009">
    <property type="entry name" value="Kinase-like_dom_sf"/>
</dbReference>
<dbReference type="PROSITE" id="PS50011">
    <property type="entry name" value="PROTEIN_KINASE_DOM"/>
    <property type="match status" value="1"/>
</dbReference>
<dbReference type="eggNOG" id="COG3903">
    <property type="taxonomic scope" value="Bacteria"/>
</dbReference>
<feature type="region of interest" description="Disordered" evidence="1">
    <location>
        <begin position="729"/>
        <end position="754"/>
    </location>
</feature>
<sequence length="1125" mass="120355">MYEARHIGTGRRVAVKVISTTDTSAVGRLEIEARAAGAIESQHIAQVLDVGIDEAARAAYIAMELLVGEDLSLILCRLGSLPPMVCLRIAVQACRGLARAHAAGVVHRDIKPANLFLAERDDGELSLKILDFGIAKLRAAPWASKDAATLTRPGSMLGTPLYMSPEQVKGQQTLDQRTDLWSLGVVLYEALAGKAPHQRDAVGETVVSICTDPAPALEQVAPWVPPGVSAVVSRALEINPAARFQRAEEMLAALLSLLPDDPSIHRSMLVSMDGSATSSRAHPAAPTVLVASQVDGEVPRSDGSTLEVRAQSQAPQTSQAPGAVSFGLPAPLTSFIGREAEIAEARRVLQQGRLLSVLGPGGTGKTRLAIRVAGELVGAFEDGAAFVDLSSVPDAASIPAAIAGAVGVREEPGQSLSSTLLRQLRPRRMLLVLDNCEHLVGACAELTEAMLVGCPGLRVLATSREALSIEGEAILELSPLPVPAADEEIGGAEKSEAVQLFVERGRAAQADFALTSDVAASVVHICRTLDGIPLAIELAAARLRGMTAVQIASRIEDRFGLLDSVRRTASRRQRTLRSLIDWSYELLTEPERAVLRRLAVFQGGWVPEAAEAVCAFEGDPLDLRPGAVTEIVAQLVGKSLVVAVNRAGAGRYRMLETIRHYAKEKLDESGEALATRARHLSYFLKLAEALEPSLLKEAQLDQLRRLDAEHDNVRAALDAVVDVTEEELADTAVDGPADAPSDVPEGRAATEREGEGLLDPTLALRLATALGRYWFLRGHQAEGSARMARLLARVPSTPPALRARAVVVLTALLPWPEKDWLSPGGALEACRAGGEPWWLAFALAGVAEQELLRGNHAAALAAIDEGSACARAAGEPWIQARLCSERGRYHRSRLEFEQAVTPLREGLTLARRTGDRWLIGVLLHALGLTWCFQGEYEAAAGLLQEGLSLQRMLGSQVSVAETLSTLGGALQFLGRHAQAAACYEETLSLARALGNEELAARAWLNLADNALLQGDLAAARMDLREGLARWEGIARKEQLAWGLLGLAELSWREGRSTDAMRFFGVEQALERAYSIGLHPASRLRFERILEALRASLGKEGEGLYEEGLSVPLEAGMRAAMAYLAT</sequence>
<dbReference type="SMART" id="SM00028">
    <property type="entry name" value="TPR"/>
    <property type="match status" value="4"/>
</dbReference>
<dbReference type="GO" id="GO:0004672">
    <property type="term" value="F:protein kinase activity"/>
    <property type="evidence" value="ECO:0007669"/>
    <property type="project" value="InterPro"/>
</dbReference>
<organism evidence="3 4">
    <name type="scientific">Chondromyces apiculatus DSM 436</name>
    <dbReference type="NCBI Taxonomy" id="1192034"/>
    <lineage>
        <taxon>Bacteria</taxon>
        <taxon>Pseudomonadati</taxon>
        <taxon>Myxococcota</taxon>
        <taxon>Polyangia</taxon>
        <taxon>Polyangiales</taxon>
        <taxon>Polyangiaceae</taxon>
        <taxon>Chondromyces</taxon>
    </lineage>
</organism>
<dbReference type="PROSITE" id="PS00108">
    <property type="entry name" value="PROTEIN_KINASE_ST"/>
    <property type="match status" value="1"/>
</dbReference>
<dbReference type="SUPFAM" id="SSF48452">
    <property type="entry name" value="TPR-like"/>
    <property type="match status" value="2"/>
</dbReference>
<dbReference type="PANTHER" id="PTHR47691:SF3">
    <property type="entry name" value="HTH-TYPE TRANSCRIPTIONAL REGULATOR RV0890C-RELATED"/>
    <property type="match status" value="1"/>
</dbReference>
<dbReference type="PRINTS" id="PR00364">
    <property type="entry name" value="DISEASERSIST"/>
</dbReference>
<evidence type="ECO:0000313" key="3">
    <source>
        <dbReference type="EMBL" id="EYF08898.1"/>
    </source>
</evidence>
<dbReference type="InterPro" id="IPR049945">
    <property type="entry name" value="AAA_22"/>
</dbReference>
<reference evidence="3 4" key="1">
    <citation type="submission" date="2013-05" db="EMBL/GenBank/DDBJ databases">
        <title>Genome assembly of Chondromyces apiculatus DSM 436.</title>
        <authorList>
            <person name="Sharma G."/>
            <person name="Khatri I."/>
            <person name="Kaur C."/>
            <person name="Mayilraj S."/>
            <person name="Subramanian S."/>
        </authorList>
    </citation>
    <scope>NUCLEOTIDE SEQUENCE [LARGE SCALE GENOMIC DNA]</scope>
    <source>
        <strain evidence="3 4">DSM 436</strain>
    </source>
</reference>
<dbReference type="Pfam" id="PF00069">
    <property type="entry name" value="Pkinase"/>
    <property type="match status" value="1"/>
</dbReference>
<comment type="caution">
    <text evidence="3">The sequence shown here is derived from an EMBL/GenBank/DDBJ whole genome shotgun (WGS) entry which is preliminary data.</text>
</comment>
<dbReference type="Gene3D" id="1.25.40.10">
    <property type="entry name" value="Tetratricopeptide repeat domain"/>
    <property type="match status" value="1"/>
</dbReference>
<dbReference type="Pfam" id="PF13401">
    <property type="entry name" value="AAA_22"/>
    <property type="match status" value="1"/>
</dbReference>
<evidence type="ECO:0000313" key="4">
    <source>
        <dbReference type="Proteomes" id="UP000019678"/>
    </source>
</evidence>
<feature type="domain" description="Protein kinase" evidence="2">
    <location>
        <begin position="1"/>
        <end position="255"/>
    </location>
</feature>
<dbReference type="Proteomes" id="UP000019678">
    <property type="component" value="Unassembled WGS sequence"/>
</dbReference>
<dbReference type="InterPro" id="IPR008271">
    <property type="entry name" value="Ser/Thr_kinase_AS"/>
</dbReference>
<dbReference type="Gene3D" id="3.30.200.20">
    <property type="entry name" value="Phosphorylase Kinase, domain 1"/>
    <property type="match status" value="1"/>
</dbReference>
<dbReference type="PANTHER" id="PTHR47691">
    <property type="entry name" value="REGULATOR-RELATED"/>
    <property type="match status" value="1"/>
</dbReference>
<dbReference type="EMBL" id="ASRX01000002">
    <property type="protein sequence ID" value="EYF08898.1"/>
    <property type="molecule type" value="Genomic_DNA"/>
</dbReference>
<dbReference type="Gene3D" id="3.40.50.300">
    <property type="entry name" value="P-loop containing nucleotide triphosphate hydrolases"/>
    <property type="match status" value="1"/>
</dbReference>
<dbReference type="Pfam" id="PF13424">
    <property type="entry name" value="TPR_12"/>
    <property type="match status" value="1"/>
</dbReference>
<accession>A0A017THZ1</accession>
<feature type="compositionally biased region" description="Basic and acidic residues" evidence="1">
    <location>
        <begin position="744"/>
        <end position="754"/>
    </location>
</feature>
<dbReference type="InterPro" id="IPR011990">
    <property type="entry name" value="TPR-like_helical_dom_sf"/>
</dbReference>
<dbReference type="InterPro" id="IPR019734">
    <property type="entry name" value="TPR_rpt"/>
</dbReference>
<dbReference type="SUPFAM" id="SSF56112">
    <property type="entry name" value="Protein kinase-like (PK-like)"/>
    <property type="match status" value="1"/>
</dbReference>
<dbReference type="STRING" id="1192034.CAP_2759"/>
<dbReference type="eggNOG" id="COG0515">
    <property type="taxonomic scope" value="Bacteria"/>
</dbReference>
<evidence type="ECO:0000256" key="1">
    <source>
        <dbReference type="SAM" id="MobiDB-lite"/>
    </source>
</evidence>
<dbReference type="Pfam" id="PF25872">
    <property type="entry name" value="HTH_77"/>
    <property type="match status" value="1"/>
</dbReference>
<proteinExistence type="predicted"/>
<dbReference type="InterPro" id="IPR058852">
    <property type="entry name" value="HTH_77"/>
</dbReference>